<evidence type="ECO:0000256" key="1">
    <source>
        <dbReference type="ARBA" id="ARBA00004651"/>
    </source>
</evidence>
<dbReference type="PANTHER" id="PTHR30572:SF4">
    <property type="entry name" value="ABC TRANSPORTER PERMEASE YTRF"/>
    <property type="match status" value="1"/>
</dbReference>
<keyword evidence="2" id="KW-1003">Cell membrane</keyword>
<comment type="caution">
    <text evidence="10">The sequence shown here is derived from an EMBL/GenBank/DDBJ whole genome shotgun (WGS) entry which is preliminary data.</text>
</comment>
<dbReference type="OrthoDB" id="9780560at2"/>
<gene>
    <name evidence="10" type="ORF">BBK14_21490</name>
</gene>
<evidence type="ECO:0000256" key="7">
    <source>
        <dbReference type="SAM" id="Phobius"/>
    </source>
</evidence>
<evidence type="ECO:0000256" key="3">
    <source>
        <dbReference type="ARBA" id="ARBA00022692"/>
    </source>
</evidence>
<evidence type="ECO:0000259" key="8">
    <source>
        <dbReference type="Pfam" id="PF02687"/>
    </source>
</evidence>
<feature type="transmembrane region" description="Helical" evidence="7">
    <location>
        <begin position="284"/>
        <end position="311"/>
    </location>
</feature>
<dbReference type="GO" id="GO:0005886">
    <property type="term" value="C:plasma membrane"/>
    <property type="evidence" value="ECO:0007669"/>
    <property type="project" value="UniProtKB-SubCell"/>
</dbReference>
<dbReference type="Proteomes" id="UP000179769">
    <property type="component" value="Unassembled WGS sequence"/>
</dbReference>
<evidence type="ECO:0000256" key="4">
    <source>
        <dbReference type="ARBA" id="ARBA00022989"/>
    </source>
</evidence>
<reference evidence="11" key="1">
    <citation type="submission" date="2016-07" db="EMBL/GenBank/DDBJ databases">
        <title>Frankia sp. NRRL B-16219 Genome sequencing.</title>
        <authorList>
            <person name="Ghodhbane-Gtari F."/>
            <person name="Swanson E."/>
            <person name="Gueddou A."/>
            <person name="Louati M."/>
            <person name="Nouioui I."/>
            <person name="Hezbri K."/>
            <person name="Abebe-Akele F."/>
            <person name="Simpson S."/>
            <person name="Morris K."/>
            <person name="Thomas K."/>
            <person name="Gtari M."/>
            <person name="Tisa L.S."/>
        </authorList>
    </citation>
    <scope>NUCLEOTIDE SEQUENCE [LARGE SCALE GENOMIC DNA]</scope>
    <source>
        <strain evidence="11">NRRL B-16219</strain>
    </source>
</reference>
<keyword evidence="5 7" id="KW-0472">Membrane</keyword>
<protein>
    <submittedName>
        <fullName evidence="10">Macrolide ABC transporter permease</fullName>
    </submittedName>
</protein>
<comment type="similarity">
    <text evidence="6">Belongs to the ABC-4 integral membrane protein family.</text>
</comment>
<dbReference type="PANTHER" id="PTHR30572">
    <property type="entry name" value="MEMBRANE COMPONENT OF TRANSPORTER-RELATED"/>
    <property type="match status" value="1"/>
</dbReference>
<dbReference type="GO" id="GO:0022857">
    <property type="term" value="F:transmembrane transporter activity"/>
    <property type="evidence" value="ECO:0007669"/>
    <property type="project" value="TreeGrafter"/>
</dbReference>
<feature type="transmembrane region" description="Helical" evidence="7">
    <location>
        <begin position="341"/>
        <end position="365"/>
    </location>
</feature>
<dbReference type="AlphaFoldDB" id="A0A1S1PYP7"/>
<feature type="transmembrane region" description="Helical" evidence="7">
    <location>
        <begin position="21"/>
        <end position="45"/>
    </location>
</feature>
<sequence>MGWLETFRTGVDAIRTHRLRSGLTVLGILIGIAAVVLTVGLGVGAQDKVGSQISSLGSNLLIVSPGSSTSSTGVRGGFGSASTLTVADAAALASKTSAPDIEGVAPVKQSSMSVLNGSVNWTTTVVGTTPSWLSVRNRSISAGRFITTTDDAQSAAVTVLAADTATELFGRRSPVGQSVTINNIPFTVVGVLVSAGSDSSNNLDDQAIVPMSTGASRLFGGTTRTSVSSIYIRGHSASTLSAAYQEATSLLLNQHGITDSSSADFTITTQESLLSTATSVSRTLTALLAGIAALSLLVGGIGVMNIMLVSVTERTREIGLRKALGAPPAAIRRQFLIEASLLSLAGGAIGALLGISGALVLPQFIDNPVAIVWWAVLGSLAVAVAIGVAFGVYPASRAARLAPIDALRSD</sequence>
<evidence type="ECO:0000259" key="9">
    <source>
        <dbReference type="Pfam" id="PF12704"/>
    </source>
</evidence>
<dbReference type="InterPro" id="IPR003838">
    <property type="entry name" value="ABC3_permease_C"/>
</dbReference>
<evidence type="ECO:0000313" key="10">
    <source>
        <dbReference type="EMBL" id="OHV26401.1"/>
    </source>
</evidence>
<dbReference type="InterPro" id="IPR025857">
    <property type="entry name" value="MacB_PCD"/>
</dbReference>
<dbReference type="RefSeq" id="WP_020464362.1">
    <property type="nucleotide sequence ID" value="NZ_JBFLUH010000316.1"/>
</dbReference>
<evidence type="ECO:0000256" key="6">
    <source>
        <dbReference type="ARBA" id="ARBA00038076"/>
    </source>
</evidence>
<accession>A0A1S1PYP7</accession>
<dbReference type="InterPro" id="IPR050250">
    <property type="entry name" value="Macrolide_Exporter_MacB"/>
</dbReference>
<evidence type="ECO:0000256" key="5">
    <source>
        <dbReference type="ARBA" id="ARBA00023136"/>
    </source>
</evidence>
<organism evidence="10 11">
    <name type="scientific">Parafrankia soli</name>
    <dbReference type="NCBI Taxonomy" id="2599596"/>
    <lineage>
        <taxon>Bacteria</taxon>
        <taxon>Bacillati</taxon>
        <taxon>Actinomycetota</taxon>
        <taxon>Actinomycetes</taxon>
        <taxon>Frankiales</taxon>
        <taxon>Frankiaceae</taxon>
        <taxon>Parafrankia</taxon>
    </lineage>
</organism>
<evidence type="ECO:0000313" key="11">
    <source>
        <dbReference type="Proteomes" id="UP000179769"/>
    </source>
</evidence>
<feature type="domain" description="MacB-like periplasmic core" evidence="9">
    <location>
        <begin position="21"/>
        <end position="249"/>
    </location>
</feature>
<dbReference type="EMBL" id="MAXA01000227">
    <property type="protein sequence ID" value="OHV26401.1"/>
    <property type="molecule type" value="Genomic_DNA"/>
</dbReference>
<proteinExistence type="inferred from homology"/>
<feature type="domain" description="ABC3 transporter permease C-terminal" evidence="8">
    <location>
        <begin position="291"/>
        <end position="402"/>
    </location>
</feature>
<dbReference type="Pfam" id="PF12704">
    <property type="entry name" value="MacB_PCD"/>
    <property type="match status" value="1"/>
</dbReference>
<feature type="transmembrane region" description="Helical" evidence="7">
    <location>
        <begin position="371"/>
        <end position="393"/>
    </location>
</feature>
<evidence type="ECO:0000256" key="2">
    <source>
        <dbReference type="ARBA" id="ARBA00022475"/>
    </source>
</evidence>
<dbReference type="Pfam" id="PF02687">
    <property type="entry name" value="FtsX"/>
    <property type="match status" value="1"/>
</dbReference>
<name>A0A1S1PYP7_9ACTN</name>
<keyword evidence="3 7" id="KW-0812">Transmembrane</keyword>
<keyword evidence="11" id="KW-1185">Reference proteome</keyword>
<keyword evidence="4 7" id="KW-1133">Transmembrane helix</keyword>
<comment type="subcellular location">
    <subcellularLocation>
        <location evidence="1">Cell membrane</location>
        <topology evidence="1">Multi-pass membrane protein</topology>
    </subcellularLocation>
</comment>